<name>A0A3L7A912_9MICO</name>
<gene>
    <name evidence="14" type="ORF">D9V32_04490</name>
</gene>
<evidence type="ECO:0000256" key="4">
    <source>
        <dbReference type="ARBA" id="ARBA00022475"/>
    </source>
</evidence>
<evidence type="ECO:0000256" key="7">
    <source>
        <dbReference type="ARBA" id="ARBA00022989"/>
    </source>
</evidence>
<evidence type="ECO:0000256" key="8">
    <source>
        <dbReference type="ARBA" id="ARBA00023065"/>
    </source>
</evidence>
<evidence type="ECO:0000256" key="13">
    <source>
        <dbReference type="SAM" id="Phobius"/>
    </source>
</evidence>
<evidence type="ECO:0000256" key="2">
    <source>
        <dbReference type="ARBA" id="ARBA00009765"/>
    </source>
</evidence>
<keyword evidence="5 13" id="KW-0812">Transmembrane</keyword>
<keyword evidence="4" id="KW-1003">Cell membrane</keyword>
<evidence type="ECO:0000256" key="11">
    <source>
        <dbReference type="ARBA" id="ARBA00045497"/>
    </source>
</evidence>
<proteinExistence type="inferred from homology"/>
<dbReference type="InterPro" id="IPR045861">
    <property type="entry name" value="CorA_cytoplasmic_dom"/>
</dbReference>
<evidence type="ECO:0000256" key="6">
    <source>
        <dbReference type="ARBA" id="ARBA00022842"/>
    </source>
</evidence>
<feature type="compositionally biased region" description="Polar residues" evidence="12">
    <location>
        <begin position="22"/>
        <end position="32"/>
    </location>
</feature>
<dbReference type="FunFam" id="1.20.58.340:FF:000004">
    <property type="entry name" value="Magnesium transport protein CorA"/>
    <property type="match status" value="1"/>
</dbReference>
<evidence type="ECO:0000313" key="15">
    <source>
        <dbReference type="Proteomes" id="UP000272503"/>
    </source>
</evidence>
<dbReference type="InterPro" id="IPR002523">
    <property type="entry name" value="MgTranspt_CorA/ZnTranspt_ZntB"/>
</dbReference>
<evidence type="ECO:0000256" key="5">
    <source>
        <dbReference type="ARBA" id="ARBA00022692"/>
    </source>
</evidence>
<dbReference type="PANTHER" id="PTHR46494:SF1">
    <property type="entry name" value="CORA FAMILY METAL ION TRANSPORTER (EUROFUNG)"/>
    <property type="match status" value="1"/>
</dbReference>
<comment type="function">
    <text evidence="11">Mediates influx of magnesium ions. Alternates between open and closed states. Activated by low cytoplasmic Mg(2+) levels. Inactive when cytoplasmic Mg(2+) levels are high.</text>
</comment>
<dbReference type="Gene3D" id="3.30.460.20">
    <property type="entry name" value="CorA soluble domain-like"/>
    <property type="match status" value="1"/>
</dbReference>
<dbReference type="InterPro" id="IPR045863">
    <property type="entry name" value="CorA_TM1_TM2"/>
</dbReference>
<evidence type="ECO:0000256" key="1">
    <source>
        <dbReference type="ARBA" id="ARBA00004651"/>
    </source>
</evidence>
<dbReference type="PANTHER" id="PTHR46494">
    <property type="entry name" value="CORA FAMILY METAL ION TRANSPORTER (EUROFUNG)"/>
    <property type="match status" value="1"/>
</dbReference>
<dbReference type="GO" id="GO:0005886">
    <property type="term" value="C:plasma membrane"/>
    <property type="evidence" value="ECO:0007669"/>
    <property type="project" value="UniProtKB-SubCell"/>
</dbReference>
<dbReference type="RefSeq" id="WP_121647706.1">
    <property type="nucleotide sequence ID" value="NZ_RCUX01000003.1"/>
</dbReference>
<dbReference type="SUPFAM" id="SSF144083">
    <property type="entry name" value="Magnesium transport protein CorA, transmembrane region"/>
    <property type="match status" value="1"/>
</dbReference>
<organism evidence="14 15">
    <name type="scientific">Mycetocola tolaasinivorans</name>
    <dbReference type="NCBI Taxonomy" id="76635"/>
    <lineage>
        <taxon>Bacteria</taxon>
        <taxon>Bacillati</taxon>
        <taxon>Actinomycetota</taxon>
        <taxon>Actinomycetes</taxon>
        <taxon>Micrococcales</taxon>
        <taxon>Microbacteriaceae</taxon>
        <taxon>Mycetocola</taxon>
    </lineage>
</organism>
<keyword evidence="9 13" id="KW-0472">Membrane</keyword>
<dbReference type="Gene3D" id="1.20.58.340">
    <property type="entry name" value="Magnesium transport protein CorA, transmembrane region"/>
    <property type="match status" value="2"/>
</dbReference>
<feature type="region of interest" description="Disordered" evidence="12">
    <location>
        <begin position="1"/>
        <end position="34"/>
    </location>
</feature>
<evidence type="ECO:0000256" key="12">
    <source>
        <dbReference type="SAM" id="MobiDB-lite"/>
    </source>
</evidence>
<keyword evidence="3" id="KW-0813">Transport</keyword>
<sequence>MSNRDSEEPSRRRNPLFHRRNTPAQPTAAPSSRRTRYVVDGLLRPTPEDVTVAEALVFADAAPNRIALTLFPAPTAGDIDEIADAWDLHPLLVEDLQHAGQRPKLERYGDVLFMVVRSARYDDAAEDVDFSEFHVLVRPHAIAVLCQDGRWIDGTDEAAIASDPSDIADRGGRTLLDDGHLLSLGPEAVAYRLLDAIVDGYTRVLRGLAIDKEQIERQVFSGDSSVAERIYRLSQEVIDLQHTTSSMTDVLAELRRGFDRYEVPEPLQAYLQDVADHLAHATTRVTELREALSQILSVNATLVAQRQNEDMKKISGWAAILFAPTLIGAIYGMNFDHMPELHWAFGYPLALGSMALFGLILYVIFRVKKWM</sequence>
<accession>A0A3L7A912</accession>
<evidence type="ECO:0000256" key="9">
    <source>
        <dbReference type="ARBA" id="ARBA00023136"/>
    </source>
</evidence>
<evidence type="ECO:0000256" key="10">
    <source>
        <dbReference type="ARBA" id="ARBA00034269"/>
    </source>
</evidence>
<feature type="compositionally biased region" description="Basic residues" evidence="12">
    <location>
        <begin position="12"/>
        <end position="21"/>
    </location>
</feature>
<feature type="compositionally biased region" description="Basic and acidic residues" evidence="12">
    <location>
        <begin position="1"/>
        <end position="11"/>
    </location>
</feature>
<dbReference type="Proteomes" id="UP000272503">
    <property type="component" value="Unassembled WGS sequence"/>
</dbReference>
<feature type="transmembrane region" description="Helical" evidence="13">
    <location>
        <begin position="314"/>
        <end position="333"/>
    </location>
</feature>
<comment type="caution">
    <text evidence="14">The sequence shown here is derived from an EMBL/GenBank/DDBJ whole genome shotgun (WGS) entry which is preliminary data.</text>
</comment>
<keyword evidence="6" id="KW-0460">Magnesium</keyword>
<dbReference type="EMBL" id="RCUX01000003">
    <property type="protein sequence ID" value="RLP76896.1"/>
    <property type="molecule type" value="Genomic_DNA"/>
</dbReference>
<dbReference type="GO" id="GO:0050897">
    <property type="term" value="F:cobalt ion binding"/>
    <property type="evidence" value="ECO:0007669"/>
    <property type="project" value="TreeGrafter"/>
</dbReference>
<comment type="catalytic activity">
    <reaction evidence="10">
        <text>Mg(2+)(in) = Mg(2+)(out)</text>
        <dbReference type="Rhea" id="RHEA:29827"/>
        <dbReference type="ChEBI" id="CHEBI:18420"/>
    </reaction>
</comment>
<comment type="similarity">
    <text evidence="2">Belongs to the CorA metal ion transporter (MIT) (TC 1.A.35) family.</text>
</comment>
<dbReference type="GO" id="GO:0015095">
    <property type="term" value="F:magnesium ion transmembrane transporter activity"/>
    <property type="evidence" value="ECO:0007669"/>
    <property type="project" value="TreeGrafter"/>
</dbReference>
<keyword evidence="8" id="KW-0406">Ion transport</keyword>
<evidence type="ECO:0000256" key="3">
    <source>
        <dbReference type="ARBA" id="ARBA00022448"/>
    </source>
</evidence>
<dbReference type="CDD" id="cd12830">
    <property type="entry name" value="MtCorA-like"/>
    <property type="match status" value="1"/>
</dbReference>
<dbReference type="OrthoDB" id="9803416at2"/>
<dbReference type="GO" id="GO:0015087">
    <property type="term" value="F:cobalt ion transmembrane transporter activity"/>
    <property type="evidence" value="ECO:0007669"/>
    <property type="project" value="TreeGrafter"/>
</dbReference>
<dbReference type="AlphaFoldDB" id="A0A3L7A912"/>
<protein>
    <submittedName>
        <fullName evidence="14">Magnesium and cobalt transport protein CorA</fullName>
    </submittedName>
</protein>
<dbReference type="GO" id="GO:0000287">
    <property type="term" value="F:magnesium ion binding"/>
    <property type="evidence" value="ECO:0007669"/>
    <property type="project" value="TreeGrafter"/>
</dbReference>
<comment type="subcellular location">
    <subcellularLocation>
        <location evidence="1">Cell membrane</location>
        <topology evidence="1">Multi-pass membrane protein</topology>
    </subcellularLocation>
</comment>
<dbReference type="SUPFAM" id="SSF143865">
    <property type="entry name" value="CorA soluble domain-like"/>
    <property type="match status" value="1"/>
</dbReference>
<keyword evidence="7 13" id="KW-1133">Transmembrane helix</keyword>
<dbReference type="Pfam" id="PF01544">
    <property type="entry name" value="CorA"/>
    <property type="match status" value="1"/>
</dbReference>
<evidence type="ECO:0000313" key="14">
    <source>
        <dbReference type="EMBL" id="RLP76896.1"/>
    </source>
</evidence>
<keyword evidence="15" id="KW-1185">Reference proteome</keyword>
<feature type="transmembrane region" description="Helical" evidence="13">
    <location>
        <begin position="345"/>
        <end position="365"/>
    </location>
</feature>
<reference evidence="14 15" key="1">
    <citation type="submission" date="2018-10" db="EMBL/GenBank/DDBJ databases">
        <authorList>
            <person name="Li J."/>
        </authorList>
    </citation>
    <scope>NUCLEOTIDE SEQUENCE [LARGE SCALE GENOMIC DNA]</scope>
    <source>
        <strain evidence="14 15">IF 016277</strain>
    </source>
</reference>